<accession>A0A1M7TP97</accession>
<dbReference type="RefSeq" id="WP_143145574.1">
    <property type="nucleotide sequence ID" value="NZ_FRDI01000017.1"/>
</dbReference>
<protein>
    <submittedName>
        <fullName evidence="1">Uncharacterized protein</fullName>
    </submittedName>
</protein>
<gene>
    <name evidence="1" type="ORF">SAMN02745728_02319</name>
</gene>
<dbReference type="AlphaFoldDB" id="A0A1M7TP97"/>
<dbReference type="Proteomes" id="UP000186469">
    <property type="component" value="Unassembled WGS sequence"/>
</dbReference>
<name>A0A1M7TP97_9BACT</name>
<dbReference type="EMBL" id="FRDI01000017">
    <property type="protein sequence ID" value="SHN72453.1"/>
    <property type="molecule type" value="Genomic_DNA"/>
</dbReference>
<dbReference type="OrthoDB" id="6638650at2"/>
<evidence type="ECO:0000313" key="1">
    <source>
        <dbReference type="EMBL" id="SHN72453.1"/>
    </source>
</evidence>
<sequence length="378" mass="43137">MLIILQKDLHTLNDGSTEFLEKLGDVITSNRLGNHLVLGDTKTIRALRTFDIGKPAKEELQKIENISRDVLSTIRTKIDKCISIASYKGNSCKLLEEIHADQLIDFALEDFTTYNFNNSITLLAEDLRDCDVFNFFCQSYIKFIELEKIAKVSNRCINGGGNSTGRSFDICKNTKQPVICIKDGDIKEPPSENTSNETETEEHQNDIYSYLFQYHKLKIHEIENAIPLHILQKALSARHPVFFNFIQTRHNFNKENILSYIDFKDGIRKENMRKRSISYQNIIKEILIQNNFATEEQFTCLEQDCRKNINPNQQVCPNCSIIAGSGKHTLEKCLTVMKNEGVGNLYTELRETVQSSLTPLLKKIISLSLAAKPSATVY</sequence>
<evidence type="ECO:0000313" key="2">
    <source>
        <dbReference type="Proteomes" id="UP000186469"/>
    </source>
</evidence>
<keyword evidence="2" id="KW-1185">Reference proteome</keyword>
<reference evidence="1 2" key="1">
    <citation type="submission" date="2016-12" db="EMBL/GenBank/DDBJ databases">
        <authorList>
            <person name="Song W.-J."/>
            <person name="Kurnit D.M."/>
        </authorList>
    </citation>
    <scope>NUCLEOTIDE SEQUENCE [LARGE SCALE GENOMIC DNA]</scope>
    <source>
        <strain evidence="1 2">DSM 11393</strain>
    </source>
</reference>
<organism evidence="1 2">
    <name type="scientific">Desulfovibrio litoralis DSM 11393</name>
    <dbReference type="NCBI Taxonomy" id="1121455"/>
    <lineage>
        <taxon>Bacteria</taxon>
        <taxon>Pseudomonadati</taxon>
        <taxon>Thermodesulfobacteriota</taxon>
        <taxon>Desulfovibrionia</taxon>
        <taxon>Desulfovibrionales</taxon>
        <taxon>Desulfovibrionaceae</taxon>
        <taxon>Desulfovibrio</taxon>
    </lineage>
</organism>
<proteinExistence type="predicted"/>